<dbReference type="Gene3D" id="3.40.50.2300">
    <property type="match status" value="1"/>
</dbReference>
<proteinExistence type="predicted"/>
<sequence length="514" mass="59130">MYKIIVVEDDRIIRRGICQTIPWRENGIEVVGEASDGEMALELIEQEQPHLVISDINMPFLNGLDMARQLKEISPQTKFIFLTGYEDFSYAQQAVQLKAFDYLLKPVDSELLLEKVKEALAEWSETFSNEQLLVESRTIRQQKFFKQLMTVGETENDIEKGLAELDVHLDGTYYSAIVVHDGCEGKLQSSLDKEIVLHTLTQFDQDKFQLLSVTDNEWVLLIGHDETVEAVGLATFLLEQLPDVTLAYGRPYTNLFEIGRSFVEAKMALDLRYILGTGKLFSIDEKVTSGEQSAESLKAIDTKLIAQIKQGVPEKVEELLEEFHDAIIDYQSLSLADLKVMTLKYATLLSFEIDRWSKDGASTYSADVYQAVMEMNSLHGMMQIIRELIKQWMEILYQKEESKFKSHVDLAIHYMNEYYSDSNLTLQKLAKMIHVSAPYLSNLFKLEKGFNFGDYLLELRMKKAMELLREERLKTYEISEQVGYSNPQYFSICFKKYTGHTPAEFKKKLNPNVS</sequence>
<evidence type="ECO:0000256" key="2">
    <source>
        <dbReference type="ARBA" id="ARBA00022490"/>
    </source>
</evidence>
<feature type="domain" description="Response regulatory" evidence="10">
    <location>
        <begin position="3"/>
        <end position="120"/>
    </location>
</feature>
<keyword evidence="12" id="KW-1185">Reference proteome</keyword>
<dbReference type="SUPFAM" id="SSF52172">
    <property type="entry name" value="CheY-like"/>
    <property type="match status" value="1"/>
</dbReference>
<dbReference type="PANTHER" id="PTHR42713:SF3">
    <property type="entry name" value="TRANSCRIPTIONAL REGULATORY PROTEIN HPTR"/>
    <property type="match status" value="1"/>
</dbReference>
<dbReference type="InterPro" id="IPR041522">
    <property type="entry name" value="CdaR_GGDEF"/>
</dbReference>
<keyword evidence="3 8" id="KW-0597">Phosphoprotein</keyword>
<organism evidence="11 12">
    <name type="scientific">Solibacillus kalamii</name>
    <dbReference type="NCBI Taxonomy" id="1748298"/>
    <lineage>
        <taxon>Bacteria</taxon>
        <taxon>Bacillati</taxon>
        <taxon>Bacillota</taxon>
        <taxon>Bacilli</taxon>
        <taxon>Bacillales</taxon>
        <taxon>Caryophanaceae</taxon>
        <taxon>Solibacillus</taxon>
    </lineage>
</organism>
<protein>
    <submittedName>
        <fullName evidence="11">AraC family transcriptional regulator</fullName>
    </submittedName>
</protein>
<comment type="subcellular location">
    <subcellularLocation>
        <location evidence="1">Cytoplasm</location>
    </subcellularLocation>
</comment>
<keyword evidence="6" id="KW-0238">DNA-binding</keyword>
<dbReference type="Gene3D" id="1.10.10.60">
    <property type="entry name" value="Homeodomain-like"/>
    <property type="match status" value="2"/>
</dbReference>
<dbReference type="InterPro" id="IPR018060">
    <property type="entry name" value="HTH_AraC"/>
</dbReference>
<keyword evidence="2" id="KW-0963">Cytoplasm</keyword>
<dbReference type="RefSeq" id="WP_087617574.1">
    <property type="nucleotide sequence ID" value="NZ_JAFBEY010000005.1"/>
</dbReference>
<dbReference type="InterPro" id="IPR011006">
    <property type="entry name" value="CheY-like_superfamily"/>
</dbReference>
<dbReference type="SMART" id="SM00342">
    <property type="entry name" value="HTH_ARAC"/>
    <property type="match status" value="1"/>
</dbReference>
<dbReference type="PROSITE" id="PS50110">
    <property type="entry name" value="RESPONSE_REGULATORY"/>
    <property type="match status" value="1"/>
</dbReference>
<evidence type="ECO:0000256" key="6">
    <source>
        <dbReference type="ARBA" id="ARBA00023125"/>
    </source>
</evidence>
<evidence type="ECO:0000256" key="7">
    <source>
        <dbReference type="ARBA" id="ARBA00023163"/>
    </source>
</evidence>
<keyword evidence="5" id="KW-0805">Transcription regulation</keyword>
<evidence type="ECO:0000259" key="9">
    <source>
        <dbReference type="PROSITE" id="PS01124"/>
    </source>
</evidence>
<evidence type="ECO:0000256" key="3">
    <source>
        <dbReference type="ARBA" id="ARBA00022553"/>
    </source>
</evidence>
<comment type="caution">
    <text evidence="11">The sequence shown here is derived from an EMBL/GenBank/DDBJ whole genome shotgun (WGS) entry which is preliminary data.</text>
</comment>
<feature type="modified residue" description="4-aspartylphosphate" evidence="8">
    <location>
        <position position="55"/>
    </location>
</feature>
<keyword evidence="4" id="KW-0902">Two-component regulatory system</keyword>
<evidence type="ECO:0000256" key="4">
    <source>
        <dbReference type="ARBA" id="ARBA00023012"/>
    </source>
</evidence>
<dbReference type="InterPro" id="IPR009057">
    <property type="entry name" value="Homeodomain-like_sf"/>
</dbReference>
<evidence type="ECO:0000256" key="5">
    <source>
        <dbReference type="ARBA" id="ARBA00023015"/>
    </source>
</evidence>
<evidence type="ECO:0000313" key="11">
    <source>
        <dbReference type="EMBL" id="OUZ38671.1"/>
    </source>
</evidence>
<dbReference type="SUPFAM" id="SSF46689">
    <property type="entry name" value="Homeodomain-like"/>
    <property type="match status" value="1"/>
</dbReference>
<dbReference type="PROSITE" id="PS01124">
    <property type="entry name" value="HTH_ARAC_FAMILY_2"/>
    <property type="match status" value="1"/>
</dbReference>
<dbReference type="Pfam" id="PF17853">
    <property type="entry name" value="GGDEF_2"/>
    <property type="match status" value="1"/>
</dbReference>
<evidence type="ECO:0000256" key="1">
    <source>
        <dbReference type="ARBA" id="ARBA00004496"/>
    </source>
</evidence>
<gene>
    <name evidence="11" type="ORF">CBM15_11185</name>
</gene>
<dbReference type="Proteomes" id="UP000196594">
    <property type="component" value="Unassembled WGS sequence"/>
</dbReference>
<evidence type="ECO:0000259" key="10">
    <source>
        <dbReference type="PROSITE" id="PS50110"/>
    </source>
</evidence>
<evidence type="ECO:0000256" key="8">
    <source>
        <dbReference type="PROSITE-ProRule" id="PRU00169"/>
    </source>
</evidence>
<dbReference type="CDD" id="cd17536">
    <property type="entry name" value="REC_YesN-like"/>
    <property type="match status" value="1"/>
</dbReference>
<dbReference type="InterPro" id="IPR051552">
    <property type="entry name" value="HptR"/>
</dbReference>
<feature type="domain" description="HTH araC/xylS-type" evidence="9">
    <location>
        <begin position="409"/>
        <end position="508"/>
    </location>
</feature>
<reference evidence="11 12" key="1">
    <citation type="journal article" date="2017" name="Int. J. Syst. Evol. Microbiol.">
        <title>Solibacillus kalamii sp. nov., isolated from a high-efficiency particulate arrestance filter system used in the International Space Station.</title>
        <authorList>
            <person name="Checinska Sielaff A."/>
            <person name="Kumar R.M."/>
            <person name="Pal D."/>
            <person name="Mayilraj S."/>
            <person name="Venkateswaran K."/>
        </authorList>
    </citation>
    <scope>NUCLEOTIDE SEQUENCE [LARGE SCALE GENOMIC DNA]</scope>
    <source>
        <strain evidence="11 12">ISSFR-015</strain>
    </source>
</reference>
<evidence type="ECO:0000313" key="12">
    <source>
        <dbReference type="Proteomes" id="UP000196594"/>
    </source>
</evidence>
<dbReference type="SMART" id="SM00448">
    <property type="entry name" value="REC"/>
    <property type="match status" value="1"/>
</dbReference>
<accession>A0ABX3ZGL0</accession>
<dbReference type="EMBL" id="NHNT01000007">
    <property type="protein sequence ID" value="OUZ38671.1"/>
    <property type="molecule type" value="Genomic_DNA"/>
</dbReference>
<dbReference type="PANTHER" id="PTHR42713">
    <property type="entry name" value="HISTIDINE KINASE-RELATED"/>
    <property type="match status" value="1"/>
</dbReference>
<name>A0ABX3ZGL0_9BACL</name>
<dbReference type="Pfam" id="PF12833">
    <property type="entry name" value="HTH_18"/>
    <property type="match status" value="1"/>
</dbReference>
<dbReference type="Pfam" id="PF00072">
    <property type="entry name" value="Response_reg"/>
    <property type="match status" value="1"/>
</dbReference>
<keyword evidence="7" id="KW-0804">Transcription</keyword>
<dbReference type="InterPro" id="IPR001789">
    <property type="entry name" value="Sig_transdc_resp-reg_receiver"/>
</dbReference>